<dbReference type="Pfam" id="PF09450">
    <property type="entry name" value="DUF2019"/>
    <property type="match status" value="1"/>
</dbReference>
<accession>A0ABU3SHX6</accession>
<evidence type="ECO:0000313" key="3">
    <source>
        <dbReference type="Proteomes" id="UP001254257"/>
    </source>
</evidence>
<feature type="domain" description="DUF2019" evidence="1">
    <location>
        <begin position="13"/>
        <end position="116"/>
    </location>
</feature>
<dbReference type="InterPro" id="IPR018568">
    <property type="entry name" value="DUF2019"/>
</dbReference>
<dbReference type="SUPFAM" id="SSF48371">
    <property type="entry name" value="ARM repeat"/>
    <property type="match status" value="1"/>
</dbReference>
<dbReference type="Gene3D" id="1.25.40.70">
    <property type="entry name" value="Phosphatidylinositol 3-kinase, accessory domain (PIK)"/>
    <property type="match status" value="1"/>
</dbReference>
<protein>
    <submittedName>
        <fullName evidence="2">DUF2019 domain-containing protein</fullName>
    </submittedName>
</protein>
<keyword evidence="3" id="KW-1185">Reference proteome</keyword>
<proteinExistence type="predicted"/>
<comment type="caution">
    <text evidence="2">The sequence shown here is derived from an EMBL/GenBank/DDBJ whole genome shotgun (WGS) entry which is preliminary data.</text>
</comment>
<evidence type="ECO:0000313" key="2">
    <source>
        <dbReference type="EMBL" id="MDU0344007.1"/>
    </source>
</evidence>
<dbReference type="EMBL" id="JAWDID010000112">
    <property type="protein sequence ID" value="MDU0344007.1"/>
    <property type="molecule type" value="Genomic_DNA"/>
</dbReference>
<dbReference type="InterPro" id="IPR042236">
    <property type="entry name" value="PI3K_accessory_sf"/>
</dbReference>
<dbReference type="RefSeq" id="WP_316021698.1">
    <property type="nucleotide sequence ID" value="NZ_JAWDID010000112.1"/>
</dbReference>
<sequence>MSLSKLKPLSTSELKLLFEQLCIEQYNALERDEIAAFNRRYDRIQAIQDELKSRPGDQRRVLMELFGHRNMQVRLTAAHATLALDTLAARRELRAIADSKWYPQAANASMALDSLDSGFYKPT</sequence>
<dbReference type="Proteomes" id="UP001254257">
    <property type="component" value="Unassembled WGS sequence"/>
</dbReference>
<evidence type="ECO:0000259" key="1">
    <source>
        <dbReference type="Pfam" id="PF09450"/>
    </source>
</evidence>
<dbReference type="InterPro" id="IPR016024">
    <property type="entry name" value="ARM-type_fold"/>
</dbReference>
<name>A0ABU3SHX6_9HYPH</name>
<reference evidence="2 3" key="1">
    <citation type="submission" date="2023-09" db="EMBL/GenBank/DDBJ databases">
        <title>Whole genome shotgun sequencing (WGS) of Bosea sp. ZW T0_25, isolated from stored onions (Allium cepa).</title>
        <authorList>
            <person name="Stoll D.A."/>
            <person name="Huch M."/>
        </authorList>
    </citation>
    <scope>NUCLEOTIDE SEQUENCE [LARGE SCALE GENOMIC DNA]</scope>
    <source>
        <strain evidence="2 3">ZW T0_25</strain>
    </source>
</reference>
<gene>
    <name evidence="2" type="ORF">RKE40_29395</name>
</gene>
<organism evidence="2 3">
    <name type="scientific">Bosea rubneri</name>
    <dbReference type="NCBI Taxonomy" id="3075434"/>
    <lineage>
        <taxon>Bacteria</taxon>
        <taxon>Pseudomonadati</taxon>
        <taxon>Pseudomonadota</taxon>
        <taxon>Alphaproteobacteria</taxon>
        <taxon>Hyphomicrobiales</taxon>
        <taxon>Boseaceae</taxon>
        <taxon>Bosea</taxon>
    </lineage>
</organism>